<keyword evidence="2" id="KW-1185">Reference proteome</keyword>
<dbReference type="Proteomes" id="UP001064048">
    <property type="component" value="Chromosome 28"/>
</dbReference>
<evidence type="ECO:0000313" key="2">
    <source>
        <dbReference type="Proteomes" id="UP001064048"/>
    </source>
</evidence>
<protein>
    <submittedName>
        <fullName evidence="1">Uncharacterized protein</fullName>
    </submittedName>
</protein>
<reference evidence="1 2" key="1">
    <citation type="journal article" date="2022" name="Genome Biol. Evol.">
        <title>The Spruce Budworm Genome: Reconstructing the Evolutionary History of Antifreeze Proteins.</title>
        <authorList>
            <person name="Beliveau C."/>
            <person name="Gagne P."/>
            <person name="Picq S."/>
            <person name="Vernygora O."/>
            <person name="Keeling C.I."/>
            <person name="Pinkney K."/>
            <person name="Doucet D."/>
            <person name="Wen F."/>
            <person name="Johnston J.S."/>
            <person name="Maaroufi H."/>
            <person name="Boyle B."/>
            <person name="Laroche J."/>
            <person name="Dewar K."/>
            <person name="Juretic N."/>
            <person name="Blackburn G."/>
            <person name="Nisole A."/>
            <person name="Brunet B."/>
            <person name="Brandao M."/>
            <person name="Lumley L."/>
            <person name="Duan J."/>
            <person name="Quan G."/>
            <person name="Lucarotti C.J."/>
            <person name="Roe A.D."/>
            <person name="Sperling F.A.H."/>
            <person name="Levesque R.C."/>
            <person name="Cusson M."/>
        </authorList>
    </citation>
    <scope>NUCLEOTIDE SEQUENCE [LARGE SCALE GENOMIC DNA]</scope>
    <source>
        <strain evidence="1">Glfc:IPQL:Cfum</strain>
    </source>
</reference>
<accession>A0ACC0KAM6</accession>
<evidence type="ECO:0000313" key="1">
    <source>
        <dbReference type="EMBL" id="KAI8433322.1"/>
    </source>
</evidence>
<proteinExistence type="predicted"/>
<gene>
    <name evidence="1" type="ORF">MSG28_015367</name>
</gene>
<organism evidence="1 2">
    <name type="scientific">Choristoneura fumiferana</name>
    <name type="common">Spruce budworm moth</name>
    <name type="synonym">Archips fumiferana</name>
    <dbReference type="NCBI Taxonomy" id="7141"/>
    <lineage>
        <taxon>Eukaryota</taxon>
        <taxon>Metazoa</taxon>
        <taxon>Ecdysozoa</taxon>
        <taxon>Arthropoda</taxon>
        <taxon>Hexapoda</taxon>
        <taxon>Insecta</taxon>
        <taxon>Pterygota</taxon>
        <taxon>Neoptera</taxon>
        <taxon>Endopterygota</taxon>
        <taxon>Lepidoptera</taxon>
        <taxon>Glossata</taxon>
        <taxon>Ditrysia</taxon>
        <taxon>Tortricoidea</taxon>
        <taxon>Tortricidae</taxon>
        <taxon>Tortricinae</taxon>
        <taxon>Choristoneura</taxon>
    </lineage>
</organism>
<dbReference type="EMBL" id="CM046128">
    <property type="protein sequence ID" value="KAI8433322.1"/>
    <property type="molecule type" value="Genomic_DNA"/>
</dbReference>
<name>A0ACC0KAM6_CHOFU</name>
<comment type="caution">
    <text evidence="1">The sequence shown here is derived from an EMBL/GenBank/DDBJ whole genome shotgun (WGS) entry which is preliminary data.</text>
</comment>
<sequence>MADRIRQIAQRLRDKVHLSQLNTQGREQVEKLITKYAPASKMSEIAEKIKHEAIGIKVKELVHRYEKFTGVEEIMAIQNTVIEAQERFVAAQNSRRELGRQLANIEERLKELHAEMQNTMKGDEKYLQLCTEEHKVKHKVILQRSFGRMNTDLLRKDAMKVDWGSVSEASTVDKQIDIFNSLLTKLYDVHAPVKPIKLIIQERSLRTHFADAEREERELFAQMSAAVKLGHERERAHAERNKYWYIVASIFGTVLGIAGSTINNRLKMAEFRDMMEQQMARSASVLYTVAGGGGASRADITEAMKTEFAYQEQLAQNLAQMQDNINHLVNKQASLIEHLNHQEHVIDTQMRDLKKLVVAASLTSAKSDAELTKALNVVHQDLDDDRDKEVIGNRVILEPHQVITGVAVIMCVAILFGSIVGRS</sequence>